<evidence type="ECO:0000256" key="3">
    <source>
        <dbReference type="ARBA" id="ARBA00023125"/>
    </source>
</evidence>
<comment type="caution">
    <text evidence="6">The sequence shown here is derived from an EMBL/GenBank/DDBJ whole genome shotgun (WGS) entry which is preliminary data.</text>
</comment>
<gene>
    <name evidence="6" type="ORF">DR950_26895</name>
</gene>
<protein>
    <submittedName>
        <fullName evidence="6">LysR family transcriptional regulator</fullName>
    </submittedName>
</protein>
<evidence type="ECO:0000256" key="1">
    <source>
        <dbReference type="ARBA" id="ARBA00009437"/>
    </source>
</evidence>
<keyword evidence="7" id="KW-1185">Reference proteome</keyword>
<dbReference type="InterPro" id="IPR036388">
    <property type="entry name" value="WH-like_DNA-bd_sf"/>
</dbReference>
<dbReference type="Proteomes" id="UP000263377">
    <property type="component" value="Unassembled WGS sequence"/>
</dbReference>
<dbReference type="GO" id="GO:0032993">
    <property type="term" value="C:protein-DNA complex"/>
    <property type="evidence" value="ECO:0007669"/>
    <property type="project" value="TreeGrafter"/>
</dbReference>
<sequence>MPQGSGRLSSSPMEMHQLRYFAAVVDEGSFTAAAARLHVSQSGVSTQVAKLERELGQQLLDRTGRQVRLTPVGEAVLPLARNALATLDAIRHTAAEFADAVRGRVRLGMIMGCSIPPFLDTVADLGRSHPGIELSLHEGHSEDLQAQVLAGSLDLALIGYTGEAAPGLEDTVVVDEPIAAVVPAGHPLDRARLRLADLRGEKVLCLPPGTGLRAAYQDSCHRLGLDPRVDIEASSPAALLRLAERGAGVAVLSASSATGAGLRAVPLADAATCARLGLVVRRDQQSPAVRLLRAKLAAAMRPA</sequence>
<dbReference type="PRINTS" id="PR00039">
    <property type="entry name" value="HTHLYSR"/>
</dbReference>
<dbReference type="Pfam" id="PF03466">
    <property type="entry name" value="LysR_substrate"/>
    <property type="match status" value="1"/>
</dbReference>
<keyword evidence="2" id="KW-0805">Transcription regulation</keyword>
<dbReference type="InterPro" id="IPR036390">
    <property type="entry name" value="WH_DNA-bd_sf"/>
</dbReference>
<dbReference type="PROSITE" id="PS50931">
    <property type="entry name" value="HTH_LYSR"/>
    <property type="match status" value="1"/>
</dbReference>
<dbReference type="GO" id="GO:0003700">
    <property type="term" value="F:DNA-binding transcription factor activity"/>
    <property type="evidence" value="ECO:0007669"/>
    <property type="project" value="InterPro"/>
</dbReference>
<dbReference type="EMBL" id="QVIG01000001">
    <property type="protein sequence ID" value="RGD60913.1"/>
    <property type="molecule type" value="Genomic_DNA"/>
</dbReference>
<comment type="similarity">
    <text evidence="1">Belongs to the LysR transcriptional regulatory family.</text>
</comment>
<evidence type="ECO:0000256" key="2">
    <source>
        <dbReference type="ARBA" id="ARBA00023015"/>
    </source>
</evidence>
<proteinExistence type="inferred from homology"/>
<keyword evidence="3" id="KW-0238">DNA-binding</keyword>
<evidence type="ECO:0000256" key="4">
    <source>
        <dbReference type="ARBA" id="ARBA00023163"/>
    </source>
</evidence>
<accession>A0A372ZYG6</accession>
<dbReference type="AlphaFoldDB" id="A0A372ZYG6"/>
<name>A0A372ZYG6_9ACTN</name>
<keyword evidence="4" id="KW-0804">Transcription</keyword>
<evidence type="ECO:0000313" key="7">
    <source>
        <dbReference type="Proteomes" id="UP000263377"/>
    </source>
</evidence>
<dbReference type="SUPFAM" id="SSF46785">
    <property type="entry name" value="Winged helix' DNA-binding domain"/>
    <property type="match status" value="1"/>
</dbReference>
<dbReference type="PANTHER" id="PTHR30346">
    <property type="entry name" value="TRANSCRIPTIONAL DUAL REGULATOR HCAR-RELATED"/>
    <property type="match status" value="1"/>
</dbReference>
<evidence type="ECO:0000313" key="6">
    <source>
        <dbReference type="EMBL" id="RGD60913.1"/>
    </source>
</evidence>
<dbReference type="InterPro" id="IPR000847">
    <property type="entry name" value="LysR_HTH_N"/>
</dbReference>
<dbReference type="FunFam" id="1.10.10.10:FF:000001">
    <property type="entry name" value="LysR family transcriptional regulator"/>
    <property type="match status" value="1"/>
</dbReference>
<dbReference type="Gene3D" id="3.40.190.290">
    <property type="match status" value="1"/>
</dbReference>
<feature type="domain" description="HTH lysR-type" evidence="5">
    <location>
        <begin position="13"/>
        <end position="70"/>
    </location>
</feature>
<reference evidence="6 7" key="1">
    <citation type="submission" date="2018-08" db="EMBL/GenBank/DDBJ databases">
        <title>Diversity &amp; Physiological Properties of Lignin-Decomposing Actinobacteria from Soil.</title>
        <authorList>
            <person name="Roh S.G."/>
            <person name="Kim S.B."/>
        </authorList>
    </citation>
    <scope>NUCLEOTIDE SEQUENCE [LARGE SCALE GENOMIC DNA]</scope>
    <source>
        <strain evidence="6 7">MMS17-GH009</strain>
    </source>
</reference>
<organism evidence="6 7">
    <name type="scientific">Kitasatospora xanthocidica</name>
    <dbReference type="NCBI Taxonomy" id="83382"/>
    <lineage>
        <taxon>Bacteria</taxon>
        <taxon>Bacillati</taxon>
        <taxon>Actinomycetota</taxon>
        <taxon>Actinomycetes</taxon>
        <taxon>Kitasatosporales</taxon>
        <taxon>Streptomycetaceae</taxon>
        <taxon>Kitasatospora</taxon>
    </lineage>
</organism>
<evidence type="ECO:0000259" key="5">
    <source>
        <dbReference type="PROSITE" id="PS50931"/>
    </source>
</evidence>
<dbReference type="PANTHER" id="PTHR30346:SF29">
    <property type="entry name" value="LYSR SUBSTRATE-BINDING"/>
    <property type="match status" value="1"/>
</dbReference>
<dbReference type="Pfam" id="PF00126">
    <property type="entry name" value="HTH_1"/>
    <property type="match status" value="1"/>
</dbReference>
<dbReference type="GO" id="GO:0003677">
    <property type="term" value="F:DNA binding"/>
    <property type="evidence" value="ECO:0007669"/>
    <property type="project" value="UniProtKB-KW"/>
</dbReference>
<dbReference type="Gene3D" id="1.10.10.10">
    <property type="entry name" value="Winged helix-like DNA-binding domain superfamily/Winged helix DNA-binding domain"/>
    <property type="match status" value="1"/>
</dbReference>
<dbReference type="SUPFAM" id="SSF53850">
    <property type="entry name" value="Periplasmic binding protein-like II"/>
    <property type="match status" value="1"/>
</dbReference>
<dbReference type="InterPro" id="IPR005119">
    <property type="entry name" value="LysR_subst-bd"/>
</dbReference>